<sequence length="155" mass="16735">MPDLIITVEDPRSPEVLRILDRHHAFAHSQSPPEDVHALDVEGLAEPGVKLFGARRGGRLLAIGALKRLGADHAELKSVHTAEEARGQGLGSAVVAHLLDVARAQGYTRVSLETGPMEAFEPARRVYARAGFRPCGPFGDYRPSPHSAFMTIELG</sequence>
<dbReference type="Pfam" id="PF00583">
    <property type="entry name" value="Acetyltransf_1"/>
    <property type="match status" value="1"/>
</dbReference>
<evidence type="ECO:0000256" key="1">
    <source>
        <dbReference type="ARBA" id="ARBA00022679"/>
    </source>
</evidence>
<protein>
    <submittedName>
        <fullName evidence="4">Putative acetyltransferase</fullName>
    </submittedName>
</protein>
<dbReference type="InterPro" id="IPR016181">
    <property type="entry name" value="Acyl_CoA_acyltransferase"/>
</dbReference>
<dbReference type="PANTHER" id="PTHR43877">
    <property type="entry name" value="AMINOALKYLPHOSPHONATE N-ACETYLTRANSFERASE-RELATED-RELATED"/>
    <property type="match status" value="1"/>
</dbReference>
<dbReference type="SUPFAM" id="SSF55729">
    <property type="entry name" value="Acyl-CoA N-acyltransferases (Nat)"/>
    <property type="match status" value="1"/>
</dbReference>
<gene>
    <name evidence="4" type="ORF">EDD32_1539</name>
</gene>
<keyword evidence="2" id="KW-0012">Acyltransferase</keyword>
<dbReference type="CDD" id="cd04301">
    <property type="entry name" value="NAT_SF"/>
    <property type="match status" value="1"/>
</dbReference>
<dbReference type="PROSITE" id="PS51186">
    <property type="entry name" value="GNAT"/>
    <property type="match status" value="1"/>
</dbReference>
<evidence type="ECO:0000259" key="3">
    <source>
        <dbReference type="PROSITE" id="PS51186"/>
    </source>
</evidence>
<evidence type="ECO:0000256" key="2">
    <source>
        <dbReference type="ARBA" id="ARBA00023315"/>
    </source>
</evidence>
<keyword evidence="1 4" id="KW-0808">Transferase</keyword>
<dbReference type="Gene3D" id="3.40.630.30">
    <property type="match status" value="1"/>
</dbReference>
<dbReference type="InterPro" id="IPR000182">
    <property type="entry name" value="GNAT_dom"/>
</dbReference>
<organism evidence="4 5">
    <name type="scientific">Georgenia muralis</name>
    <dbReference type="NCBI Taxonomy" id="154117"/>
    <lineage>
        <taxon>Bacteria</taxon>
        <taxon>Bacillati</taxon>
        <taxon>Actinomycetota</taxon>
        <taxon>Actinomycetes</taxon>
        <taxon>Micrococcales</taxon>
        <taxon>Bogoriellaceae</taxon>
        <taxon>Georgenia</taxon>
    </lineage>
</organism>
<dbReference type="PANTHER" id="PTHR43877:SF5">
    <property type="entry name" value="BLL8307 PROTEIN"/>
    <property type="match status" value="1"/>
</dbReference>
<dbReference type="Proteomes" id="UP000280726">
    <property type="component" value="Unassembled WGS sequence"/>
</dbReference>
<proteinExistence type="predicted"/>
<accession>A0A3N4Z3D8</accession>
<dbReference type="InterPro" id="IPR050832">
    <property type="entry name" value="Bact_Acetyltransf"/>
</dbReference>
<evidence type="ECO:0000313" key="4">
    <source>
        <dbReference type="EMBL" id="RPF27077.1"/>
    </source>
</evidence>
<dbReference type="RefSeq" id="WP_246006036.1">
    <property type="nucleotide sequence ID" value="NZ_RKRA01000001.1"/>
</dbReference>
<keyword evidence="5" id="KW-1185">Reference proteome</keyword>
<evidence type="ECO:0000313" key="5">
    <source>
        <dbReference type="Proteomes" id="UP000280726"/>
    </source>
</evidence>
<dbReference type="AlphaFoldDB" id="A0A3N4Z3D8"/>
<dbReference type="EMBL" id="RKRA01000001">
    <property type="protein sequence ID" value="RPF27077.1"/>
    <property type="molecule type" value="Genomic_DNA"/>
</dbReference>
<name>A0A3N4Z3D8_9MICO</name>
<feature type="domain" description="N-acetyltransferase" evidence="3">
    <location>
        <begin position="6"/>
        <end position="155"/>
    </location>
</feature>
<reference evidence="4 5" key="1">
    <citation type="submission" date="2018-11" db="EMBL/GenBank/DDBJ databases">
        <title>Sequencing the genomes of 1000 actinobacteria strains.</title>
        <authorList>
            <person name="Klenk H.-P."/>
        </authorList>
    </citation>
    <scope>NUCLEOTIDE SEQUENCE [LARGE SCALE GENOMIC DNA]</scope>
    <source>
        <strain evidence="4 5">DSM 14418</strain>
    </source>
</reference>
<dbReference type="GO" id="GO:0016747">
    <property type="term" value="F:acyltransferase activity, transferring groups other than amino-acyl groups"/>
    <property type="evidence" value="ECO:0007669"/>
    <property type="project" value="InterPro"/>
</dbReference>
<comment type="caution">
    <text evidence="4">The sequence shown here is derived from an EMBL/GenBank/DDBJ whole genome shotgun (WGS) entry which is preliminary data.</text>
</comment>